<evidence type="ECO:0000256" key="3">
    <source>
        <dbReference type="SAM" id="MobiDB-lite"/>
    </source>
</evidence>
<name>A0A6A5UL96_9PLEO</name>
<accession>A0A6A5UL96</accession>
<sequence length="1124" mass="127521">MATGLETFAVACSVMQTIQFVAGVVTVCKKVRDGKSPAPELESRRKELHNVAESLQNSLKDMEAVAKDDDRELQRVAGDLVKAADDLEQEMGKYKGNGRSSQISSFIKTIKYMFRKSKIEKLDKKLMEHKEAMETRILIQLKNRSDFIQATLDTGLAHMDDQLENFLWLLKDGNTQLAQLIDQNSGSIRTEIHRGGAETKKALQEGHTQLSEQMEENSGRLQTHVSQEGTRTREEIGKAVVSESDMMRSHITSELDDYRSNQARQAQIANLLASLKFPTMNARMNASAINQSHEGTFQWIFKDPRESDEGNWDSFTEWLSSGDQVYWISGKPGSGKSSLIRYLTTNLRTETLLRKWSADTKILDAFIWIAGEPIQRNPKGVLATLIHQLIFDDHNLVGEWNKTLSSKSSIVDWSLPELENLLLQALKLRAKPTCIFIDGLDELDQEHNGWQKMLKLIKSMSEVPRTKLCLGSRPELAFNSAFADYPKLRVQDLTRNDMMTHVTESLKETKKHSITDDQLSQLATLIVGRADGVFLWVNIVTRSVCSGLRLDEWPMLVKRVNRLPKDLAGLYTEMWNRLNEDDRELHRAESAMYFRMMLLENEYPTPFVMSLCAKPNLRAEFFGGGREITLDILFQKIQLLGENVLARGAGLLEFSTRGRPSPIRGRLQSSDVTVTFIHRSASDFLRDTVEGQQILRYDKSSPAELTFWLKLSDLYFKHILVAPNFVTSKNYFLSGIDIQLQSAAFAPFIDSKYGNDLLDFIQAALPRSSAWRALYYSFDFQDFAAYAGYDTYIEHCIGSLPSSFSGEYQRKKNRLLFWLNRQLPVYVNGDVNANPLFPQVVSTLLGSGADGNSPCPDFDVARTYRQSFHTAFASYLLNIYGSVELQNSLTPSETVAKLLKTLFDFLDHGSRTDAKILVQIQPHRGGYYTVFGVIDGHVPSMGLEGEAVLVEIDVWELACYVHTELMKHVAEVQDLTKPEFRLKALESKSMVCTRAVLITYIVEQDVRSISRTPDSCHIFDAINDLSNKGLATGDTTKESLGQVLAEFPEQIMDGPETIDWLVENKYLPNQIKEMTLTPKDKIYFSIEKDEFFTADPELRQFDWSYKPEYDRLAAAVKEYFGPTD</sequence>
<organism evidence="5 6">
    <name type="scientific">Byssothecium circinans</name>
    <dbReference type="NCBI Taxonomy" id="147558"/>
    <lineage>
        <taxon>Eukaryota</taxon>
        <taxon>Fungi</taxon>
        <taxon>Dikarya</taxon>
        <taxon>Ascomycota</taxon>
        <taxon>Pezizomycotina</taxon>
        <taxon>Dothideomycetes</taxon>
        <taxon>Pleosporomycetidae</taxon>
        <taxon>Pleosporales</taxon>
        <taxon>Massarineae</taxon>
        <taxon>Massarinaceae</taxon>
        <taxon>Byssothecium</taxon>
    </lineage>
</organism>
<feature type="region of interest" description="Disordered" evidence="3">
    <location>
        <begin position="213"/>
        <end position="233"/>
    </location>
</feature>
<dbReference type="Pfam" id="PF24883">
    <property type="entry name" value="NPHP3_N"/>
    <property type="match status" value="1"/>
</dbReference>
<evidence type="ECO:0000313" key="5">
    <source>
        <dbReference type="EMBL" id="KAF1961847.1"/>
    </source>
</evidence>
<feature type="coiled-coil region" evidence="2">
    <location>
        <begin position="38"/>
        <end position="72"/>
    </location>
</feature>
<keyword evidence="1" id="KW-0677">Repeat</keyword>
<dbReference type="Gene3D" id="3.40.50.300">
    <property type="entry name" value="P-loop containing nucleotide triphosphate hydrolases"/>
    <property type="match status" value="1"/>
</dbReference>
<protein>
    <recommendedName>
        <fullName evidence="4">Nephrocystin 3-like N-terminal domain-containing protein</fullName>
    </recommendedName>
</protein>
<dbReference type="PANTHER" id="PTHR10039">
    <property type="entry name" value="AMELOGENIN"/>
    <property type="match status" value="1"/>
</dbReference>
<gene>
    <name evidence="5" type="ORF">CC80DRAFT_531639</name>
</gene>
<dbReference type="SUPFAM" id="SSF52540">
    <property type="entry name" value="P-loop containing nucleoside triphosphate hydrolases"/>
    <property type="match status" value="1"/>
</dbReference>
<dbReference type="OrthoDB" id="443402at2759"/>
<reference evidence="5" key="1">
    <citation type="journal article" date="2020" name="Stud. Mycol.">
        <title>101 Dothideomycetes genomes: a test case for predicting lifestyles and emergence of pathogens.</title>
        <authorList>
            <person name="Haridas S."/>
            <person name="Albert R."/>
            <person name="Binder M."/>
            <person name="Bloem J."/>
            <person name="Labutti K."/>
            <person name="Salamov A."/>
            <person name="Andreopoulos B."/>
            <person name="Baker S."/>
            <person name="Barry K."/>
            <person name="Bills G."/>
            <person name="Bluhm B."/>
            <person name="Cannon C."/>
            <person name="Castanera R."/>
            <person name="Culley D."/>
            <person name="Daum C."/>
            <person name="Ezra D."/>
            <person name="Gonzalez J."/>
            <person name="Henrissat B."/>
            <person name="Kuo A."/>
            <person name="Liang C."/>
            <person name="Lipzen A."/>
            <person name="Lutzoni F."/>
            <person name="Magnuson J."/>
            <person name="Mondo S."/>
            <person name="Nolan M."/>
            <person name="Ohm R."/>
            <person name="Pangilinan J."/>
            <person name="Park H.-J."/>
            <person name="Ramirez L."/>
            <person name="Alfaro M."/>
            <person name="Sun H."/>
            <person name="Tritt A."/>
            <person name="Yoshinaga Y."/>
            <person name="Zwiers L.-H."/>
            <person name="Turgeon B."/>
            <person name="Goodwin S."/>
            <person name="Spatafora J."/>
            <person name="Crous P."/>
            <person name="Grigoriev I."/>
        </authorList>
    </citation>
    <scope>NUCLEOTIDE SEQUENCE</scope>
    <source>
        <strain evidence="5">CBS 675.92</strain>
    </source>
</reference>
<evidence type="ECO:0000256" key="1">
    <source>
        <dbReference type="ARBA" id="ARBA00022737"/>
    </source>
</evidence>
<evidence type="ECO:0000256" key="2">
    <source>
        <dbReference type="SAM" id="Coils"/>
    </source>
</evidence>
<feature type="compositionally biased region" description="Polar residues" evidence="3">
    <location>
        <begin position="219"/>
        <end position="229"/>
    </location>
</feature>
<dbReference type="EMBL" id="ML976980">
    <property type="protein sequence ID" value="KAF1961847.1"/>
    <property type="molecule type" value="Genomic_DNA"/>
</dbReference>
<feature type="domain" description="Nephrocystin 3-like N-terminal" evidence="4">
    <location>
        <begin position="295"/>
        <end position="473"/>
    </location>
</feature>
<dbReference type="Proteomes" id="UP000800035">
    <property type="component" value="Unassembled WGS sequence"/>
</dbReference>
<evidence type="ECO:0000313" key="6">
    <source>
        <dbReference type="Proteomes" id="UP000800035"/>
    </source>
</evidence>
<dbReference type="InterPro" id="IPR056884">
    <property type="entry name" value="NPHP3-like_N"/>
</dbReference>
<evidence type="ECO:0000259" key="4">
    <source>
        <dbReference type="Pfam" id="PF24883"/>
    </source>
</evidence>
<proteinExistence type="predicted"/>
<dbReference type="AlphaFoldDB" id="A0A6A5UL96"/>
<dbReference type="PANTHER" id="PTHR10039:SF5">
    <property type="entry name" value="NACHT DOMAIN-CONTAINING PROTEIN"/>
    <property type="match status" value="1"/>
</dbReference>
<dbReference type="InterPro" id="IPR027417">
    <property type="entry name" value="P-loop_NTPase"/>
</dbReference>
<keyword evidence="6" id="KW-1185">Reference proteome</keyword>
<keyword evidence="2" id="KW-0175">Coiled coil</keyword>